<evidence type="ECO:0000256" key="3">
    <source>
        <dbReference type="ARBA" id="ARBA00022679"/>
    </source>
</evidence>
<evidence type="ECO:0000259" key="5">
    <source>
        <dbReference type="Pfam" id="PF01755"/>
    </source>
</evidence>
<dbReference type="STRING" id="1399860.A0A2C5XFZ2"/>
<comment type="similarity">
    <text evidence="1">Belongs to the glycosyltransferase 25 family.</text>
</comment>
<accession>A0A2C5XFZ2</accession>
<dbReference type="EMBL" id="NJET01000112">
    <property type="protein sequence ID" value="PHH61208.1"/>
    <property type="molecule type" value="Genomic_DNA"/>
</dbReference>
<keyword evidence="4" id="KW-0812">Transmembrane</keyword>
<evidence type="ECO:0000256" key="4">
    <source>
        <dbReference type="SAM" id="Phobius"/>
    </source>
</evidence>
<sequence>MYHAHALLSKPLLRILAAIIIVCVIFLLSRERLLASDAVRPYMASIAKLPAISVAQPAPTGMPLDTIKNSTLGFEKLFVISLPSRPDRRDGMVLQASLSDITIDFIDGVQNSQIAEKAIPKAEDGTHVLNAALGAWRAHINAIQEIVRRNITSAFIMEDDGDWDVQIKHQLQNVAKATRALIQPLAIDSKSYADPTFPRRPKDHPPVPDIMFETLPNTLPPQISPYGDDWDVLWVGHCGQSFPRDDNEFLPRGRVIQRNDSTVPKKEHLESPFIQPFTLKDDYPDHTRAIHHSQWGVCSSGYAVSQRGARRILLEIGLKEVIAPFDLLLPRPSGRGKRH</sequence>
<dbReference type="InterPro" id="IPR002654">
    <property type="entry name" value="Glyco_trans_25"/>
</dbReference>
<feature type="transmembrane region" description="Helical" evidence="4">
    <location>
        <begin position="12"/>
        <end position="29"/>
    </location>
</feature>
<name>A0A2C5XFZ2_9HYPO</name>
<dbReference type="Proteomes" id="UP000226192">
    <property type="component" value="Unassembled WGS sequence"/>
</dbReference>
<gene>
    <name evidence="6" type="ORF">CDD81_689</name>
</gene>
<dbReference type="OrthoDB" id="47375at2759"/>
<dbReference type="PANTHER" id="PTHR10730:SF53">
    <property type="entry name" value="GLYCOSYLTRANSFERASE 25 FAMILY MEMBER"/>
    <property type="match status" value="1"/>
</dbReference>
<evidence type="ECO:0000256" key="2">
    <source>
        <dbReference type="ARBA" id="ARBA00022676"/>
    </source>
</evidence>
<feature type="domain" description="Glycosyl transferase family 25" evidence="5">
    <location>
        <begin position="75"/>
        <end position="178"/>
    </location>
</feature>
<evidence type="ECO:0000313" key="6">
    <source>
        <dbReference type="EMBL" id="PHH61208.1"/>
    </source>
</evidence>
<organism evidence="6 7">
    <name type="scientific">Ophiocordyceps australis</name>
    <dbReference type="NCBI Taxonomy" id="1399860"/>
    <lineage>
        <taxon>Eukaryota</taxon>
        <taxon>Fungi</taxon>
        <taxon>Dikarya</taxon>
        <taxon>Ascomycota</taxon>
        <taxon>Pezizomycotina</taxon>
        <taxon>Sordariomycetes</taxon>
        <taxon>Hypocreomycetidae</taxon>
        <taxon>Hypocreales</taxon>
        <taxon>Ophiocordycipitaceae</taxon>
        <taxon>Ophiocordyceps</taxon>
    </lineage>
</organism>
<keyword evidence="3" id="KW-0808">Transferase</keyword>
<dbReference type="InterPro" id="IPR050757">
    <property type="entry name" value="Collagen_mod_GT25"/>
</dbReference>
<dbReference type="CDD" id="cd06532">
    <property type="entry name" value="Glyco_transf_25"/>
    <property type="match status" value="1"/>
</dbReference>
<dbReference type="GO" id="GO:0016740">
    <property type="term" value="F:transferase activity"/>
    <property type="evidence" value="ECO:0007669"/>
    <property type="project" value="UniProtKB-KW"/>
</dbReference>
<proteinExistence type="inferred from homology"/>
<dbReference type="PANTHER" id="PTHR10730">
    <property type="entry name" value="PROCOLLAGEN-LYSINE,2-OXOGLUTARATE 5-DIOXYGENASE/GLYCOSYLTRANSFERASE 25 FAMILY MEMBER"/>
    <property type="match status" value="1"/>
</dbReference>
<comment type="caution">
    <text evidence="6">The sequence shown here is derived from an EMBL/GenBank/DDBJ whole genome shotgun (WGS) entry which is preliminary data.</text>
</comment>
<evidence type="ECO:0000256" key="1">
    <source>
        <dbReference type="ARBA" id="ARBA00006721"/>
    </source>
</evidence>
<keyword evidence="7" id="KW-1185">Reference proteome</keyword>
<reference evidence="6 7" key="1">
    <citation type="submission" date="2017-06" db="EMBL/GenBank/DDBJ databases">
        <title>Ant-infecting Ophiocordyceps genomes reveal a high diversity of potential behavioral manipulation genes and a possible major role for enterotoxins.</title>
        <authorList>
            <person name="De Bekker C."/>
            <person name="Evans H.C."/>
            <person name="Brachmann A."/>
            <person name="Hughes D.P."/>
        </authorList>
    </citation>
    <scope>NUCLEOTIDE SEQUENCE [LARGE SCALE GENOMIC DNA]</scope>
    <source>
        <strain evidence="6 7">Map64</strain>
    </source>
</reference>
<keyword evidence="4" id="KW-0472">Membrane</keyword>
<keyword evidence="4" id="KW-1133">Transmembrane helix</keyword>
<evidence type="ECO:0000313" key="7">
    <source>
        <dbReference type="Proteomes" id="UP000226192"/>
    </source>
</evidence>
<dbReference type="AlphaFoldDB" id="A0A2C5XFZ2"/>
<dbReference type="Pfam" id="PF01755">
    <property type="entry name" value="Glyco_transf_25"/>
    <property type="match status" value="1"/>
</dbReference>
<protein>
    <recommendedName>
        <fullName evidence="5">Glycosyl transferase family 25 domain-containing protein</fullName>
    </recommendedName>
</protein>
<keyword evidence="2" id="KW-0328">Glycosyltransferase</keyword>